<dbReference type="SUPFAM" id="SSF48317">
    <property type="entry name" value="Acid phosphatase/Vanadium-dependent haloperoxidase"/>
    <property type="match status" value="1"/>
</dbReference>
<dbReference type="Gene3D" id="1.20.144.10">
    <property type="entry name" value="Phosphatidic acid phosphatase type 2/haloperoxidase"/>
    <property type="match status" value="2"/>
</dbReference>
<dbReference type="InterPro" id="IPR000326">
    <property type="entry name" value="PAP2/HPO"/>
</dbReference>
<accession>A0A4Q5N2Q8</accession>
<comment type="caution">
    <text evidence="3">The sequence shown here is derived from an EMBL/GenBank/DDBJ whole genome shotgun (WGS) entry which is preliminary data.</text>
</comment>
<dbReference type="CDD" id="cd03392">
    <property type="entry name" value="PAP2_like_2"/>
    <property type="match status" value="1"/>
</dbReference>
<dbReference type="Pfam" id="PF01569">
    <property type="entry name" value="PAP2"/>
    <property type="match status" value="1"/>
</dbReference>
<feature type="transmembrane region" description="Helical" evidence="1">
    <location>
        <begin position="60"/>
        <end position="90"/>
    </location>
</feature>
<keyword evidence="1" id="KW-0812">Transmembrane</keyword>
<evidence type="ECO:0000313" key="3">
    <source>
        <dbReference type="EMBL" id="RYV52405.1"/>
    </source>
</evidence>
<feature type="transmembrane region" description="Helical" evidence="1">
    <location>
        <begin position="175"/>
        <end position="195"/>
    </location>
</feature>
<dbReference type="SMART" id="SM00014">
    <property type="entry name" value="acidPPc"/>
    <property type="match status" value="1"/>
</dbReference>
<dbReference type="InterPro" id="IPR036938">
    <property type="entry name" value="PAP2/HPO_sf"/>
</dbReference>
<feature type="transmembrane region" description="Helical" evidence="1">
    <location>
        <begin position="142"/>
        <end position="163"/>
    </location>
</feature>
<evidence type="ECO:0000313" key="4">
    <source>
        <dbReference type="Proteomes" id="UP000293764"/>
    </source>
</evidence>
<dbReference type="EMBL" id="SDWW01000006">
    <property type="protein sequence ID" value="RYV52405.1"/>
    <property type="molecule type" value="Genomic_DNA"/>
</dbReference>
<organism evidence="3 4">
    <name type="scientific">Pengzhenrongella frigida</name>
    <dbReference type="NCBI Taxonomy" id="1259133"/>
    <lineage>
        <taxon>Bacteria</taxon>
        <taxon>Bacillati</taxon>
        <taxon>Actinomycetota</taxon>
        <taxon>Actinomycetes</taxon>
        <taxon>Micrococcales</taxon>
        <taxon>Pengzhenrongella</taxon>
    </lineage>
</organism>
<feature type="domain" description="Phosphatidic acid phosphatase type 2/haloperoxidase" evidence="2">
    <location>
        <begin position="100"/>
        <end position="216"/>
    </location>
</feature>
<keyword evidence="1" id="KW-0472">Membrane</keyword>
<protein>
    <submittedName>
        <fullName evidence="3">Phosphatase PAP2 family protein</fullName>
    </submittedName>
</protein>
<dbReference type="Proteomes" id="UP000293764">
    <property type="component" value="Unassembled WGS sequence"/>
</dbReference>
<evidence type="ECO:0000256" key="1">
    <source>
        <dbReference type="SAM" id="Phobius"/>
    </source>
</evidence>
<feature type="transmembrane region" description="Helical" evidence="1">
    <location>
        <begin position="201"/>
        <end position="221"/>
    </location>
</feature>
<dbReference type="PANTHER" id="PTHR14969">
    <property type="entry name" value="SPHINGOSINE-1-PHOSPHATE PHOSPHOHYDROLASE"/>
    <property type="match status" value="1"/>
</dbReference>
<keyword evidence="4" id="KW-1185">Reference proteome</keyword>
<name>A0A4Q5N2Q8_9MICO</name>
<dbReference type="PANTHER" id="PTHR14969:SF13">
    <property type="entry name" value="AT30094P"/>
    <property type="match status" value="1"/>
</dbReference>
<feature type="transmembrane region" description="Helical" evidence="1">
    <location>
        <begin position="21"/>
        <end position="40"/>
    </location>
</feature>
<reference evidence="3 4" key="1">
    <citation type="submission" date="2019-01" db="EMBL/GenBank/DDBJ databases">
        <title>Novel species of Cellulomonas.</title>
        <authorList>
            <person name="Liu Q."/>
            <person name="Xin Y.-H."/>
        </authorList>
    </citation>
    <scope>NUCLEOTIDE SEQUENCE [LARGE SCALE GENOMIC DNA]</scope>
    <source>
        <strain evidence="3 4">HLT2-17</strain>
    </source>
</reference>
<proteinExistence type="predicted"/>
<dbReference type="OrthoDB" id="5289372at2"/>
<sequence>MRGRLAHELDRRPTVRAVAPGLLLVFGGVLAFAGLLDAVWENDDVSLFDQPVLAALVASRGALATAIFGVITAVSGPIVLPAIVAVACLTWARVRHEWWRPLLLMGAMVTSTAISVAIKGIVARPRPPLDTMVVPGAEMSASFPSGHTIGAATLLLVTWYLVVRRYRSTARQVGWAVGTVVGTLAVGLSRMYLGYHFLTDVLAAIALAVAILGVVTIVDRLHTLRGRPQR</sequence>
<gene>
    <name evidence="3" type="ORF">EUA98_03920</name>
</gene>
<evidence type="ECO:0000259" key="2">
    <source>
        <dbReference type="SMART" id="SM00014"/>
    </source>
</evidence>
<keyword evidence="1" id="KW-1133">Transmembrane helix</keyword>
<feature type="transmembrane region" description="Helical" evidence="1">
    <location>
        <begin position="102"/>
        <end position="122"/>
    </location>
</feature>
<dbReference type="AlphaFoldDB" id="A0A4Q5N2Q8"/>